<dbReference type="EC" id="2.4.1.-" evidence="12"/>
<comment type="pathway">
    <text evidence="2">Protein modification; protein glycosylation.</text>
</comment>
<keyword evidence="7" id="KW-0735">Signal-anchor</keyword>
<evidence type="ECO:0000256" key="1">
    <source>
        <dbReference type="ARBA" id="ARBA00004447"/>
    </source>
</evidence>
<comment type="subcellular location">
    <subcellularLocation>
        <location evidence="1 12">Golgi apparatus</location>
        <location evidence="1 12">Golgi stack membrane</location>
        <topology evidence="1 12">Single-pass type II membrane protein</topology>
    </subcellularLocation>
</comment>
<keyword evidence="4 12" id="KW-0328">Glycosyltransferase</keyword>
<dbReference type="InterPro" id="IPR031481">
    <property type="entry name" value="Glyco_tran_10_N"/>
</dbReference>
<keyword evidence="6 12" id="KW-0812">Transmembrane</keyword>
<name>A0AAN9ZC72_9ORTH</name>
<dbReference type="PANTHER" id="PTHR48438">
    <property type="entry name" value="ALPHA-(1,3)-FUCOSYLTRANSFERASE C-RELATED"/>
    <property type="match status" value="1"/>
</dbReference>
<organism evidence="15 16">
    <name type="scientific">Gryllus longicercus</name>
    <dbReference type="NCBI Taxonomy" id="2509291"/>
    <lineage>
        <taxon>Eukaryota</taxon>
        <taxon>Metazoa</taxon>
        <taxon>Ecdysozoa</taxon>
        <taxon>Arthropoda</taxon>
        <taxon>Hexapoda</taxon>
        <taxon>Insecta</taxon>
        <taxon>Pterygota</taxon>
        <taxon>Neoptera</taxon>
        <taxon>Polyneoptera</taxon>
        <taxon>Orthoptera</taxon>
        <taxon>Ensifera</taxon>
        <taxon>Gryllidea</taxon>
        <taxon>Grylloidea</taxon>
        <taxon>Gryllidae</taxon>
        <taxon>Gryllinae</taxon>
        <taxon>Gryllus</taxon>
    </lineage>
</organism>
<keyword evidence="16" id="KW-1185">Reference proteome</keyword>
<feature type="domain" description="Fucosyltransferase N-terminal" evidence="14">
    <location>
        <begin position="8"/>
        <end position="81"/>
    </location>
</feature>
<dbReference type="GO" id="GO:0008417">
    <property type="term" value="F:fucosyltransferase activity"/>
    <property type="evidence" value="ECO:0007669"/>
    <property type="project" value="InterPro"/>
</dbReference>
<evidence type="ECO:0000256" key="12">
    <source>
        <dbReference type="RuleBase" id="RU003832"/>
    </source>
</evidence>
<evidence type="ECO:0000313" key="16">
    <source>
        <dbReference type="Proteomes" id="UP001378592"/>
    </source>
</evidence>
<protein>
    <recommendedName>
        <fullName evidence="12">Fucosyltransferase</fullName>
        <ecNumber evidence="12">2.4.1.-</ecNumber>
    </recommendedName>
</protein>
<evidence type="ECO:0000259" key="13">
    <source>
        <dbReference type="Pfam" id="PF00852"/>
    </source>
</evidence>
<dbReference type="SUPFAM" id="SSF53756">
    <property type="entry name" value="UDP-Glycosyltransferase/glycogen phosphorylase"/>
    <property type="match status" value="1"/>
</dbReference>
<dbReference type="Gene3D" id="3.40.50.11660">
    <property type="entry name" value="Glycosyl transferase family 10, C-terminal domain"/>
    <property type="match status" value="1"/>
</dbReference>
<evidence type="ECO:0000256" key="7">
    <source>
        <dbReference type="ARBA" id="ARBA00022968"/>
    </source>
</evidence>
<comment type="similarity">
    <text evidence="3 12">Belongs to the glycosyltransferase 10 family.</text>
</comment>
<evidence type="ECO:0000313" key="15">
    <source>
        <dbReference type="EMBL" id="KAK7870222.1"/>
    </source>
</evidence>
<dbReference type="EMBL" id="JAZDUA010000062">
    <property type="protein sequence ID" value="KAK7870222.1"/>
    <property type="molecule type" value="Genomic_DNA"/>
</dbReference>
<keyword evidence="11" id="KW-0325">Glycoprotein</keyword>
<evidence type="ECO:0000256" key="8">
    <source>
        <dbReference type="ARBA" id="ARBA00022989"/>
    </source>
</evidence>
<proteinExistence type="inferred from homology"/>
<evidence type="ECO:0000256" key="3">
    <source>
        <dbReference type="ARBA" id="ARBA00008919"/>
    </source>
</evidence>
<comment type="caution">
    <text evidence="15">The sequence shown here is derived from an EMBL/GenBank/DDBJ whole genome shotgun (WGS) entry which is preliminary data.</text>
</comment>
<evidence type="ECO:0000256" key="4">
    <source>
        <dbReference type="ARBA" id="ARBA00022676"/>
    </source>
</evidence>
<dbReference type="Pfam" id="PF00852">
    <property type="entry name" value="Glyco_transf_10"/>
    <property type="match status" value="1"/>
</dbReference>
<evidence type="ECO:0000256" key="10">
    <source>
        <dbReference type="ARBA" id="ARBA00023136"/>
    </source>
</evidence>
<evidence type="ECO:0000259" key="14">
    <source>
        <dbReference type="Pfam" id="PF17039"/>
    </source>
</evidence>
<evidence type="ECO:0000256" key="6">
    <source>
        <dbReference type="ARBA" id="ARBA00022692"/>
    </source>
</evidence>
<dbReference type="InterPro" id="IPR038577">
    <property type="entry name" value="GT10-like_C_sf"/>
</dbReference>
<dbReference type="GO" id="GO:0032580">
    <property type="term" value="C:Golgi cisterna membrane"/>
    <property type="evidence" value="ECO:0007669"/>
    <property type="project" value="UniProtKB-SubCell"/>
</dbReference>
<keyword evidence="9 12" id="KW-0333">Golgi apparatus</keyword>
<keyword evidence="8" id="KW-1133">Transmembrane helix</keyword>
<dbReference type="InterPro" id="IPR001503">
    <property type="entry name" value="Glyco_trans_10"/>
</dbReference>
<keyword evidence="10" id="KW-0472">Membrane</keyword>
<evidence type="ECO:0000256" key="2">
    <source>
        <dbReference type="ARBA" id="ARBA00004922"/>
    </source>
</evidence>
<dbReference type="Proteomes" id="UP001378592">
    <property type="component" value="Unassembled WGS sequence"/>
</dbReference>
<gene>
    <name evidence="15" type="ORF">R5R35_003492</name>
</gene>
<dbReference type="FunFam" id="3.40.50.11660:FF:000004">
    <property type="entry name" value="Glycoprotein 3-alpha-L-fucosyltransferase A"/>
    <property type="match status" value="1"/>
</dbReference>
<reference evidence="15 16" key="1">
    <citation type="submission" date="2024-03" db="EMBL/GenBank/DDBJ databases">
        <title>The genome assembly and annotation of the cricket Gryllus longicercus Weissman &amp; Gray.</title>
        <authorList>
            <person name="Szrajer S."/>
            <person name="Gray D."/>
            <person name="Ylla G."/>
        </authorList>
    </citation>
    <scope>NUCLEOTIDE SEQUENCE [LARGE SCALE GENOMIC DNA]</scope>
    <source>
        <strain evidence="15">DAG 2021-001</strain>
        <tissue evidence="15">Whole body minus gut</tissue>
    </source>
</reference>
<dbReference type="PANTHER" id="PTHR48438:SF1">
    <property type="entry name" value="ALPHA-(1,3)-FUCOSYLTRANSFERASE C-RELATED"/>
    <property type="match status" value="1"/>
</dbReference>
<accession>A0AAN9ZC72</accession>
<keyword evidence="5 12" id="KW-0808">Transferase</keyword>
<dbReference type="AlphaFoldDB" id="A0AAN9ZC72"/>
<evidence type="ECO:0000256" key="9">
    <source>
        <dbReference type="ARBA" id="ARBA00023034"/>
    </source>
</evidence>
<evidence type="ECO:0000256" key="5">
    <source>
        <dbReference type="ARBA" id="ARBA00022679"/>
    </source>
</evidence>
<feature type="domain" description="Fucosyltransferase C-terminal" evidence="13">
    <location>
        <begin position="124"/>
        <end position="294"/>
    </location>
</feature>
<sequence length="319" mass="36515">MDMLMPAEDYDAVLFHMYYFWLSPLPLLTKGTLPARRSPHQRYIFFILEAPPMAGISFRYTGGLFNWTMTYRQDSDIAWPYAEFVPLGDTPAPARGWLPAPAAPIAPTAAALESIDPSRKEEDKVLVAWLVSNCHTQSRREDYVRELSKHIRVDVYGKCAARPWPKDDVEGFYRTLSANYTFYLSFENSLCRDYVTEKFFKVLPLDVVPVVYGGANYSAIAPPHSYIDARDFASPRRLARYLRYLARHPQELAKFSWWKRHYRVVPFPASSLCRLCSRLHDPGPPGAYADVQRWYSGPGVCQQPRVQWGGSAEEAQGID</sequence>
<dbReference type="InterPro" id="IPR055270">
    <property type="entry name" value="Glyco_tran_10_C"/>
</dbReference>
<evidence type="ECO:0000256" key="11">
    <source>
        <dbReference type="ARBA" id="ARBA00023180"/>
    </source>
</evidence>
<dbReference type="Pfam" id="PF17039">
    <property type="entry name" value="Glyco_tran_10_N"/>
    <property type="match status" value="1"/>
</dbReference>